<name>A0ABT2HB19_9MICO</name>
<gene>
    <name evidence="1" type="ORF">N1032_25795</name>
</gene>
<reference evidence="1" key="1">
    <citation type="submission" date="2022-08" db="EMBL/GenBank/DDBJ databases">
        <authorList>
            <person name="Deng Y."/>
            <person name="Han X.-F."/>
            <person name="Zhang Y.-Q."/>
        </authorList>
    </citation>
    <scope>NUCLEOTIDE SEQUENCE</scope>
    <source>
        <strain evidence="1">CPCC 203386</strain>
    </source>
</reference>
<comment type="caution">
    <text evidence="1">The sequence shown here is derived from an EMBL/GenBank/DDBJ whole genome shotgun (WGS) entry which is preliminary data.</text>
</comment>
<organism evidence="1 2">
    <name type="scientific">Herbiconiux daphne</name>
    <dbReference type="NCBI Taxonomy" id="2970914"/>
    <lineage>
        <taxon>Bacteria</taxon>
        <taxon>Bacillati</taxon>
        <taxon>Actinomycetota</taxon>
        <taxon>Actinomycetes</taxon>
        <taxon>Micrococcales</taxon>
        <taxon>Microbacteriaceae</taxon>
        <taxon>Herbiconiux</taxon>
    </lineage>
</organism>
<dbReference type="Gene3D" id="1.10.1220.10">
    <property type="entry name" value="Met repressor-like"/>
    <property type="match status" value="1"/>
</dbReference>
<accession>A0ABT2HB19</accession>
<dbReference type="SUPFAM" id="SSF47598">
    <property type="entry name" value="Ribbon-helix-helix"/>
    <property type="match status" value="1"/>
</dbReference>
<dbReference type="InterPro" id="IPR010985">
    <property type="entry name" value="Ribbon_hlx_hlx"/>
</dbReference>
<proteinExistence type="predicted"/>
<protein>
    <submittedName>
        <fullName evidence="1">Plasmid partition protein ParG</fullName>
    </submittedName>
</protein>
<dbReference type="RefSeq" id="WP_259543466.1">
    <property type="nucleotide sequence ID" value="NZ_JANLCJ010000450.1"/>
</dbReference>
<dbReference type="Pfam" id="PF09274">
    <property type="entry name" value="ParG"/>
    <property type="match status" value="1"/>
</dbReference>
<sequence>MIKHMSIQEANHMSKQPSFIGTIEAMKVKKAPAKQPRIQMNITHAFQEEIRKACREDGLEITAVVTALLRGWLDERKQRKGK</sequence>
<evidence type="ECO:0000313" key="1">
    <source>
        <dbReference type="EMBL" id="MCS5737145.1"/>
    </source>
</evidence>
<dbReference type="InterPro" id="IPR015354">
    <property type="entry name" value="DNA_partition_ParG"/>
</dbReference>
<dbReference type="Proteomes" id="UP001165586">
    <property type="component" value="Unassembled WGS sequence"/>
</dbReference>
<keyword evidence="2" id="KW-1185">Reference proteome</keyword>
<evidence type="ECO:0000313" key="2">
    <source>
        <dbReference type="Proteomes" id="UP001165586"/>
    </source>
</evidence>
<dbReference type="EMBL" id="JANLCJ010000450">
    <property type="protein sequence ID" value="MCS5737145.1"/>
    <property type="molecule type" value="Genomic_DNA"/>
</dbReference>
<dbReference type="InterPro" id="IPR013321">
    <property type="entry name" value="Arc_rbn_hlx_hlx"/>
</dbReference>